<dbReference type="STRING" id="720554.Clocl_0512"/>
<dbReference type="Proteomes" id="UP000005435">
    <property type="component" value="Chromosome"/>
</dbReference>
<dbReference type="KEGG" id="ccl:Clocl_0512"/>
<keyword evidence="2" id="KW-1185">Reference proteome</keyword>
<organism evidence="1 2">
    <name type="scientific">Acetivibrio clariflavus (strain DSM 19732 / NBRC 101661 / EBR45)</name>
    <name type="common">Clostridium clariflavum</name>
    <dbReference type="NCBI Taxonomy" id="720554"/>
    <lineage>
        <taxon>Bacteria</taxon>
        <taxon>Bacillati</taxon>
        <taxon>Bacillota</taxon>
        <taxon>Clostridia</taxon>
        <taxon>Eubacteriales</taxon>
        <taxon>Oscillospiraceae</taxon>
        <taxon>Acetivibrio</taxon>
    </lineage>
</organism>
<reference evidence="1 2" key="2">
    <citation type="journal article" date="2012" name="Stand. Genomic Sci.">
        <title>Complete Genome Sequence of Clostridium clariflavum DSM 19732.</title>
        <authorList>
            <person name="Izquierdo J.A."/>
            <person name="Goodwin L."/>
            <person name="Davenport K.W."/>
            <person name="Teshima H."/>
            <person name="Bruce D."/>
            <person name="Detter C."/>
            <person name="Tapia R."/>
            <person name="Han S."/>
            <person name="Land M."/>
            <person name="Hauser L."/>
            <person name="Jeffries C.D."/>
            <person name="Han J."/>
            <person name="Pitluck S."/>
            <person name="Nolan M."/>
            <person name="Chen A."/>
            <person name="Huntemann M."/>
            <person name="Mavromatis K."/>
            <person name="Mikhailova N."/>
            <person name="Liolios K."/>
            <person name="Woyke T."/>
            <person name="Lynd L.R."/>
        </authorList>
    </citation>
    <scope>NUCLEOTIDE SEQUENCE [LARGE SCALE GENOMIC DNA]</scope>
    <source>
        <strain evidence="2">DSM 19732 / NBRC 101661 / EBR45</strain>
    </source>
</reference>
<proteinExistence type="predicted"/>
<gene>
    <name evidence="1" type="ordered locus">Clocl_0512</name>
</gene>
<evidence type="ECO:0000313" key="2">
    <source>
        <dbReference type="Proteomes" id="UP000005435"/>
    </source>
</evidence>
<evidence type="ECO:0000313" key="1">
    <source>
        <dbReference type="EMBL" id="AEV67229.1"/>
    </source>
</evidence>
<sequence>MNTPYEYFMLNFLLYTNGNKTKTIGIIKIFLKSIDMEENSL</sequence>
<dbReference type="HOGENOM" id="CLU_3267979_0_0_9"/>
<protein>
    <submittedName>
        <fullName evidence="1">Uncharacterized protein</fullName>
    </submittedName>
</protein>
<accession>G8LT25</accession>
<dbReference type="AlphaFoldDB" id="G8LT25"/>
<dbReference type="EMBL" id="CP003065">
    <property type="protein sequence ID" value="AEV67229.1"/>
    <property type="molecule type" value="Genomic_DNA"/>
</dbReference>
<name>G8LT25_ACECE</name>
<reference evidence="2" key="1">
    <citation type="submission" date="2011-12" db="EMBL/GenBank/DDBJ databases">
        <title>Complete sequence of Clostridium clariflavum DSM 19732.</title>
        <authorList>
            <consortium name="US DOE Joint Genome Institute"/>
            <person name="Lucas S."/>
            <person name="Han J."/>
            <person name="Lapidus A."/>
            <person name="Cheng J.-F."/>
            <person name="Goodwin L."/>
            <person name="Pitluck S."/>
            <person name="Peters L."/>
            <person name="Teshima H."/>
            <person name="Detter J.C."/>
            <person name="Han C."/>
            <person name="Tapia R."/>
            <person name="Land M."/>
            <person name="Hauser L."/>
            <person name="Kyrpides N."/>
            <person name="Ivanova N."/>
            <person name="Pagani I."/>
            <person name="Kitzmiller T."/>
            <person name="Lynd L."/>
            <person name="Izquierdo J."/>
            <person name="Woyke T."/>
        </authorList>
    </citation>
    <scope>NUCLEOTIDE SEQUENCE [LARGE SCALE GENOMIC DNA]</scope>
    <source>
        <strain evidence="2">DSM 19732 / NBRC 101661 / EBR45</strain>
    </source>
</reference>